<proteinExistence type="predicted"/>
<dbReference type="GeneID" id="43667699"/>
<dbReference type="RefSeq" id="XP_031937683.1">
    <property type="nucleotide sequence ID" value="XM_032083008.1"/>
</dbReference>
<dbReference type="Proteomes" id="UP000325579">
    <property type="component" value="Unassembled WGS sequence"/>
</dbReference>
<evidence type="ECO:0000313" key="1">
    <source>
        <dbReference type="EMBL" id="KAE8400364.1"/>
    </source>
</evidence>
<reference evidence="1 2" key="1">
    <citation type="submission" date="2019-04" db="EMBL/GenBank/DDBJ databases">
        <authorList>
            <consortium name="DOE Joint Genome Institute"/>
            <person name="Mondo S."/>
            <person name="Kjaerbolling I."/>
            <person name="Vesth T."/>
            <person name="Frisvad J.C."/>
            <person name="Nybo J.L."/>
            <person name="Theobald S."/>
            <person name="Kildgaard S."/>
            <person name="Isbrandt T."/>
            <person name="Kuo A."/>
            <person name="Sato A."/>
            <person name="Lyhne E.K."/>
            <person name="Kogle M.E."/>
            <person name="Wiebenga A."/>
            <person name="Kun R.S."/>
            <person name="Lubbers R.J."/>
            <person name="Makela M.R."/>
            <person name="Barry K."/>
            <person name="Chovatia M."/>
            <person name="Clum A."/>
            <person name="Daum C."/>
            <person name="Haridas S."/>
            <person name="He G."/>
            <person name="LaButti K."/>
            <person name="Lipzen A."/>
            <person name="Riley R."/>
            <person name="Salamov A."/>
            <person name="Simmons B.A."/>
            <person name="Magnuson J.K."/>
            <person name="Henrissat B."/>
            <person name="Mortensen U.H."/>
            <person name="Larsen T.O."/>
            <person name="Devries R.P."/>
            <person name="Grigoriev I.V."/>
            <person name="Machida M."/>
            <person name="Baker S.E."/>
            <person name="Andersen M.R."/>
            <person name="Cantor M.N."/>
            <person name="Hua S.X."/>
        </authorList>
    </citation>
    <scope>NUCLEOTIDE SEQUENCE [LARGE SCALE GENOMIC DNA]</scope>
    <source>
        <strain evidence="1 2">CBS 119388</strain>
    </source>
</reference>
<name>A0A5N6I552_9EURO</name>
<organism evidence="1 2">
    <name type="scientific">Aspergillus pseudonomiae</name>
    <dbReference type="NCBI Taxonomy" id="1506151"/>
    <lineage>
        <taxon>Eukaryota</taxon>
        <taxon>Fungi</taxon>
        <taxon>Dikarya</taxon>
        <taxon>Ascomycota</taxon>
        <taxon>Pezizomycotina</taxon>
        <taxon>Eurotiomycetes</taxon>
        <taxon>Eurotiomycetidae</taxon>
        <taxon>Eurotiales</taxon>
        <taxon>Aspergillaceae</taxon>
        <taxon>Aspergillus</taxon>
        <taxon>Aspergillus subgen. Circumdati</taxon>
    </lineage>
</organism>
<gene>
    <name evidence="1" type="ORF">BDV37DRAFT_258011</name>
</gene>
<protein>
    <submittedName>
        <fullName evidence="1">Uncharacterized protein</fullName>
    </submittedName>
</protein>
<accession>A0A5N7D1W3</accession>
<dbReference type="AlphaFoldDB" id="A0A5N6I552"/>
<accession>A0A5N6I552</accession>
<dbReference type="EMBL" id="ML736817">
    <property type="protein sequence ID" value="KAE8400364.1"/>
    <property type="molecule type" value="Genomic_DNA"/>
</dbReference>
<keyword evidence="2" id="KW-1185">Reference proteome</keyword>
<evidence type="ECO:0000313" key="2">
    <source>
        <dbReference type="Proteomes" id="UP000325579"/>
    </source>
</evidence>
<sequence length="123" mass="14070">MLVDSIHPGAQSSFWPPSWHGTVGSWKQTSGEHGCLWYQKTCHDLYFETSERQCWDQCNNVIETSLTGFTPTTMLLTCGLEKESNTASIDVHEAKLQEFLVPLGATWHHETTYFMGSYLKVYF</sequence>